<name>A0ABY2XKW4_9GAMM</name>
<keyword evidence="3" id="KW-1185">Reference proteome</keyword>
<evidence type="ECO:0008006" key="4">
    <source>
        <dbReference type="Google" id="ProtNLM"/>
    </source>
</evidence>
<evidence type="ECO:0000313" key="2">
    <source>
        <dbReference type="EMBL" id="TMW12758.1"/>
    </source>
</evidence>
<dbReference type="Proteomes" id="UP000739180">
    <property type="component" value="Unassembled WGS sequence"/>
</dbReference>
<proteinExistence type="predicted"/>
<sequence>MHGRMLISNFDERLTVFYREHLRTGKIFYAALNIVAVHHTSLDEHFLRGPREVHENVDEMQTDLDDYLARYNTKQPYQGRDMKGRTPYPMFVKGLHKEKKTVAKTAAQTEKMNLPVKRRPSGNNHHRKEKPVHQRPH</sequence>
<comment type="caution">
    <text evidence="2">The sequence shown here is derived from an EMBL/GenBank/DDBJ whole genome shotgun (WGS) entry which is preliminary data.</text>
</comment>
<evidence type="ECO:0000313" key="3">
    <source>
        <dbReference type="Proteomes" id="UP000739180"/>
    </source>
</evidence>
<protein>
    <recommendedName>
        <fullName evidence="4">Transposase</fullName>
    </recommendedName>
</protein>
<dbReference type="EMBL" id="VCQT01000030">
    <property type="protein sequence ID" value="TMW12758.1"/>
    <property type="molecule type" value="Genomic_DNA"/>
</dbReference>
<reference evidence="2 3" key="1">
    <citation type="submission" date="2019-05" db="EMBL/GenBank/DDBJ databases">
        <title>Genome of Alcanivorax gelatiniphagus, an oil degrading marine bacteria.</title>
        <authorList>
            <person name="Kwon K.K."/>
        </authorList>
    </citation>
    <scope>NUCLEOTIDE SEQUENCE [LARGE SCALE GENOMIC DNA]</scope>
    <source>
        <strain evidence="2 3">MEBiC 08158</strain>
    </source>
</reference>
<accession>A0ABY2XKW4</accession>
<evidence type="ECO:0000256" key="1">
    <source>
        <dbReference type="SAM" id="MobiDB-lite"/>
    </source>
</evidence>
<gene>
    <name evidence="2" type="ORF">FGS76_09750</name>
</gene>
<feature type="compositionally biased region" description="Basic residues" evidence="1">
    <location>
        <begin position="116"/>
        <end position="137"/>
    </location>
</feature>
<dbReference type="RefSeq" id="WP_138772447.1">
    <property type="nucleotide sequence ID" value="NZ_JBHSSX010000045.1"/>
</dbReference>
<feature type="region of interest" description="Disordered" evidence="1">
    <location>
        <begin position="99"/>
        <end position="137"/>
    </location>
</feature>
<organism evidence="2 3">
    <name type="scientific">Alloalcanivorax gelatiniphagus</name>
    <dbReference type="NCBI Taxonomy" id="1194167"/>
    <lineage>
        <taxon>Bacteria</taxon>
        <taxon>Pseudomonadati</taxon>
        <taxon>Pseudomonadota</taxon>
        <taxon>Gammaproteobacteria</taxon>
        <taxon>Oceanospirillales</taxon>
        <taxon>Alcanivoracaceae</taxon>
        <taxon>Alloalcanivorax</taxon>
    </lineage>
</organism>